<keyword evidence="2 5" id="KW-0812">Transmembrane</keyword>
<dbReference type="OrthoDB" id="165382at2759"/>
<evidence type="ECO:0000313" key="7">
    <source>
        <dbReference type="Proteomes" id="UP000011082"/>
    </source>
</evidence>
<comment type="subcellular location">
    <subcellularLocation>
        <location evidence="1">Membrane</location>
        <topology evidence="1">Multi-pass membrane protein</topology>
    </subcellularLocation>
</comment>
<dbReference type="HOGENOM" id="CLU_585379_0_0_1"/>
<dbReference type="InParanoid" id="L2GMT7"/>
<evidence type="ECO:0000256" key="1">
    <source>
        <dbReference type="ARBA" id="ARBA00004141"/>
    </source>
</evidence>
<sequence>MILALLNLSLAQAFECILDADCRIDTFLDFGNKFCVNNRCTSIKPAYSPCKLPQECASFIYYGPLACSTDCSTKSECGNPFYEKTVYCCRPVPLRGKCHPERPKPLNGCSRNHFCLTENGISRCSEKPEPTWMLGTILSLGGNLLINLGINFQKKSYTSRDVNLMSYTLNSMHLGIFLYFLGKVSSFSAYIFCNQSILAGLSAFGLVFNSIFAPIINKEIFTWNDGGAITLVLIGSFIMINNTSRTHTTYTICELISMLKQNQNIVWIIFIFTSIFSLFLIIKFVELNSPWSLINDRFQFLKSETLFLEENGVVLKYVMVFVYVFLSSFIASFTTLSIKILGQIADRYLNEQGPVFSFTTLFFIFTLFLCTFLQIYWLNRALKHYDALIVLPIFHMSWTVLSILTAGIYFQDFESYSKKQLKEFIVGILVIFCGSIFLGLKIRNKGVIESRRLEASDDKTK</sequence>
<feature type="transmembrane region" description="Helical" evidence="5">
    <location>
        <begin position="265"/>
        <end position="285"/>
    </location>
</feature>
<evidence type="ECO:0000256" key="3">
    <source>
        <dbReference type="ARBA" id="ARBA00022989"/>
    </source>
</evidence>
<name>L2GMT7_VITCO</name>
<evidence type="ECO:0000256" key="2">
    <source>
        <dbReference type="ARBA" id="ARBA00022692"/>
    </source>
</evidence>
<evidence type="ECO:0000256" key="4">
    <source>
        <dbReference type="ARBA" id="ARBA00023136"/>
    </source>
</evidence>
<organism evidence="6 7">
    <name type="scientific">Vittaforma corneae (strain ATCC 50505)</name>
    <name type="common">Microsporidian parasite</name>
    <name type="synonym">Nosema corneum</name>
    <dbReference type="NCBI Taxonomy" id="993615"/>
    <lineage>
        <taxon>Eukaryota</taxon>
        <taxon>Fungi</taxon>
        <taxon>Fungi incertae sedis</taxon>
        <taxon>Microsporidia</taxon>
        <taxon>Nosematidae</taxon>
        <taxon>Vittaforma</taxon>
    </lineage>
</organism>
<feature type="transmembrane region" description="Helical" evidence="5">
    <location>
        <begin position="424"/>
        <end position="442"/>
    </location>
</feature>
<feature type="transmembrane region" description="Helical" evidence="5">
    <location>
        <begin position="132"/>
        <end position="150"/>
    </location>
</feature>
<feature type="transmembrane region" description="Helical" evidence="5">
    <location>
        <begin position="314"/>
        <end position="335"/>
    </location>
</feature>
<feature type="transmembrane region" description="Helical" evidence="5">
    <location>
        <begin position="220"/>
        <end position="240"/>
    </location>
</feature>
<dbReference type="Pfam" id="PF05653">
    <property type="entry name" value="Mg_trans_NIPA"/>
    <property type="match status" value="2"/>
</dbReference>
<protein>
    <submittedName>
        <fullName evidence="6">Uncharacterized protein</fullName>
    </submittedName>
</protein>
<feature type="transmembrane region" description="Helical" evidence="5">
    <location>
        <begin position="187"/>
        <end position="208"/>
    </location>
</feature>
<feature type="transmembrane region" description="Helical" evidence="5">
    <location>
        <begin position="355"/>
        <end position="376"/>
    </location>
</feature>
<dbReference type="OMA" id="YYGPLAC"/>
<feature type="transmembrane region" description="Helical" evidence="5">
    <location>
        <begin position="388"/>
        <end position="409"/>
    </location>
</feature>
<dbReference type="EMBL" id="JH370138">
    <property type="protein sequence ID" value="ELA41820.1"/>
    <property type="molecule type" value="Genomic_DNA"/>
</dbReference>
<dbReference type="AlphaFoldDB" id="L2GMT7"/>
<feature type="transmembrane region" description="Helical" evidence="5">
    <location>
        <begin position="162"/>
        <end position="181"/>
    </location>
</feature>
<dbReference type="InterPro" id="IPR008521">
    <property type="entry name" value="Mg_trans_NIPA"/>
</dbReference>
<keyword evidence="7" id="KW-1185">Reference proteome</keyword>
<proteinExistence type="predicted"/>
<accession>L2GMT7</accession>
<keyword evidence="3 5" id="KW-1133">Transmembrane helix</keyword>
<keyword evidence="4 5" id="KW-0472">Membrane</keyword>
<evidence type="ECO:0000256" key="5">
    <source>
        <dbReference type="SAM" id="Phobius"/>
    </source>
</evidence>
<reference evidence="7" key="1">
    <citation type="submission" date="2011-05" db="EMBL/GenBank/DDBJ databases">
        <title>The genome sequence of Vittaforma corneae strain ATCC 50505.</title>
        <authorList>
            <consortium name="The Broad Institute Genome Sequencing Platform"/>
            <person name="Cuomo C."/>
            <person name="Didier E."/>
            <person name="Bowers L."/>
            <person name="Young S.K."/>
            <person name="Zeng Q."/>
            <person name="Gargeya S."/>
            <person name="Fitzgerald M."/>
            <person name="Haas B."/>
            <person name="Abouelleil A."/>
            <person name="Alvarado L."/>
            <person name="Arachchi H.M."/>
            <person name="Berlin A."/>
            <person name="Chapman S.B."/>
            <person name="Gearin G."/>
            <person name="Goldberg J."/>
            <person name="Griggs A."/>
            <person name="Gujja S."/>
            <person name="Hansen M."/>
            <person name="Heiman D."/>
            <person name="Howarth C."/>
            <person name="Larimer J."/>
            <person name="Lui A."/>
            <person name="MacDonald P.J.P."/>
            <person name="McCowen C."/>
            <person name="Montmayeur A."/>
            <person name="Murphy C."/>
            <person name="Neiman D."/>
            <person name="Pearson M."/>
            <person name="Priest M."/>
            <person name="Roberts A."/>
            <person name="Saif S."/>
            <person name="Shea T."/>
            <person name="Sisk P."/>
            <person name="Stolte C."/>
            <person name="Sykes S."/>
            <person name="Wortman J."/>
            <person name="Nusbaum C."/>
            <person name="Birren B."/>
        </authorList>
    </citation>
    <scope>NUCLEOTIDE SEQUENCE [LARGE SCALE GENOMIC DNA]</scope>
    <source>
        <strain evidence="7">ATCC 50505</strain>
    </source>
</reference>
<dbReference type="GeneID" id="19881883"/>
<dbReference type="VEuPathDB" id="MicrosporidiaDB:VICG_01172"/>
<dbReference type="GO" id="GO:0016020">
    <property type="term" value="C:membrane"/>
    <property type="evidence" value="ECO:0007669"/>
    <property type="project" value="UniProtKB-SubCell"/>
</dbReference>
<dbReference type="PANTHER" id="PTHR12570">
    <property type="match status" value="1"/>
</dbReference>
<gene>
    <name evidence="6" type="ORF">VICG_01172</name>
</gene>
<dbReference type="Proteomes" id="UP000011082">
    <property type="component" value="Unassembled WGS sequence"/>
</dbReference>
<dbReference type="GO" id="GO:0015095">
    <property type="term" value="F:magnesium ion transmembrane transporter activity"/>
    <property type="evidence" value="ECO:0007669"/>
    <property type="project" value="InterPro"/>
</dbReference>
<evidence type="ECO:0000313" key="6">
    <source>
        <dbReference type="EMBL" id="ELA41820.1"/>
    </source>
</evidence>
<dbReference type="RefSeq" id="XP_007604618.1">
    <property type="nucleotide sequence ID" value="XM_007604556.1"/>
</dbReference>